<proteinExistence type="predicted"/>
<evidence type="ECO:0000259" key="2">
    <source>
        <dbReference type="Pfam" id="PF03469"/>
    </source>
</evidence>
<gene>
    <name evidence="3" type="ORF">GIB67_034050</name>
</gene>
<keyword evidence="4" id="KW-1185">Reference proteome</keyword>
<dbReference type="Pfam" id="PF03469">
    <property type="entry name" value="XH"/>
    <property type="match status" value="1"/>
</dbReference>
<dbReference type="PANTHER" id="PTHR21596">
    <property type="entry name" value="RIBONUCLEASE P SUBUNIT P38"/>
    <property type="match status" value="1"/>
</dbReference>
<reference evidence="3 4" key="1">
    <citation type="journal article" date="2020" name="IScience">
        <title>Genome Sequencing of the Endangered Kingdonia uniflora (Circaeasteraceae, Ranunculales) Reveals Potential Mechanisms of Evolutionary Specialization.</title>
        <authorList>
            <person name="Sun Y."/>
            <person name="Deng T."/>
            <person name="Zhang A."/>
            <person name="Moore M.J."/>
            <person name="Landis J.B."/>
            <person name="Lin N."/>
            <person name="Zhang H."/>
            <person name="Zhang X."/>
            <person name="Huang J."/>
            <person name="Zhang X."/>
            <person name="Sun H."/>
            <person name="Wang H."/>
        </authorList>
    </citation>
    <scope>NUCLEOTIDE SEQUENCE [LARGE SCALE GENOMIC DNA]</scope>
    <source>
        <strain evidence="3">TB1705</strain>
        <tissue evidence="3">Leaf</tissue>
    </source>
</reference>
<evidence type="ECO:0000313" key="3">
    <source>
        <dbReference type="EMBL" id="KAF6150351.1"/>
    </source>
</evidence>
<dbReference type="EMBL" id="JACGCM010001747">
    <property type="protein sequence ID" value="KAF6150351.1"/>
    <property type="molecule type" value="Genomic_DNA"/>
</dbReference>
<dbReference type="PANTHER" id="PTHR21596:SF3">
    <property type="entry name" value="FACTOR OF DNA METHYLATION 1-RELATED"/>
    <property type="match status" value="1"/>
</dbReference>
<comment type="caution">
    <text evidence="3">The sequence shown here is derived from an EMBL/GenBank/DDBJ whole genome shotgun (WGS) entry which is preliminary data.</text>
</comment>
<dbReference type="InterPro" id="IPR005379">
    <property type="entry name" value="FDM1-5/IDN2_XH"/>
</dbReference>
<accession>A0A7J7M627</accession>
<keyword evidence="1" id="KW-0175">Coiled coil</keyword>
<name>A0A7J7M627_9MAGN</name>
<evidence type="ECO:0000256" key="1">
    <source>
        <dbReference type="SAM" id="Coils"/>
    </source>
</evidence>
<dbReference type="Proteomes" id="UP000541444">
    <property type="component" value="Unassembled WGS sequence"/>
</dbReference>
<sequence>MANTIHEELRRMQKEIYRKNFMLEQMESKCNELSASLSRTTEEKYNLHKLYVQEKRKIQAIVHDNSRKLCQEDEDLKRELERRAKELEDWSKELEICETRVNTGRENLMKAREILQKQLDIAKGKKLELKHTEERNDVKIQEEMNVLSMNLEEKKKKLEEATVELESMAATNTTLFVKELLSNDEVQEARKALIKGLLDDLKANGNRGGKRPNIGIKRLGELNQKPFQDACKEKYLAAECDVKSAVLCSEWKERMNESEWYPFKRADNDGKLQVDENDEKLKELKSEWGEELFGAVAVALLEINENNASGGYSVPELWNFKEERRVSLKGVIEYILKRLKIHKSRKKPRRA</sequence>
<feature type="coiled-coil region" evidence="1">
    <location>
        <begin position="23"/>
        <end position="171"/>
    </location>
</feature>
<dbReference type="AlphaFoldDB" id="A0A7J7M627"/>
<dbReference type="OrthoDB" id="1892195at2759"/>
<organism evidence="3 4">
    <name type="scientific">Kingdonia uniflora</name>
    <dbReference type="NCBI Taxonomy" id="39325"/>
    <lineage>
        <taxon>Eukaryota</taxon>
        <taxon>Viridiplantae</taxon>
        <taxon>Streptophyta</taxon>
        <taxon>Embryophyta</taxon>
        <taxon>Tracheophyta</taxon>
        <taxon>Spermatophyta</taxon>
        <taxon>Magnoliopsida</taxon>
        <taxon>Ranunculales</taxon>
        <taxon>Circaeasteraceae</taxon>
        <taxon>Kingdonia</taxon>
    </lineage>
</organism>
<evidence type="ECO:0000313" key="4">
    <source>
        <dbReference type="Proteomes" id="UP000541444"/>
    </source>
</evidence>
<feature type="domain" description="Factor of DNA methylation 1-5/IDN2" evidence="2">
    <location>
        <begin position="217"/>
        <end position="344"/>
    </location>
</feature>
<dbReference type="InterPro" id="IPR045177">
    <property type="entry name" value="FDM1-5/IDN2"/>
</dbReference>
<protein>
    <recommendedName>
        <fullName evidence="2">Factor of DNA methylation 1-5/IDN2 domain-containing protein</fullName>
    </recommendedName>
</protein>
<dbReference type="GO" id="GO:0080188">
    <property type="term" value="P:gene silencing by siRNA-directed DNA methylation"/>
    <property type="evidence" value="ECO:0007669"/>
    <property type="project" value="InterPro"/>
</dbReference>